<reference evidence="2" key="1">
    <citation type="submission" date="2016-10" db="EMBL/GenBank/DDBJ databases">
        <authorList>
            <person name="Varghese N."/>
            <person name="Submissions S."/>
        </authorList>
    </citation>
    <scope>NUCLEOTIDE SEQUENCE [LARGE SCALE GENOMIC DNA]</scope>
    <source>
        <strain evidence="2">DSM 44637</strain>
    </source>
</reference>
<dbReference type="RefSeq" id="WP_143132588.1">
    <property type="nucleotide sequence ID" value="NZ_FOWC01000014.1"/>
</dbReference>
<organism evidence="1 2">
    <name type="scientific">Amycolatopsis rubida</name>
    <dbReference type="NCBI Taxonomy" id="112413"/>
    <lineage>
        <taxon>Bacteria</taxon>
        <taxon>Bacillati</taxon>
        <taxon>Actinomycetota</taxon>
        <taxon>Actinomycetes</taxon>
        <taxon>Pseudonocardiales</taxon>
        <taxon>Pseudonocardiaceae</taxon>
        <taxon>Amycolatopsis</taxon>
    </lineage>
</organism>
<dbReference type="OrthoDB" id="9862340at2"/>
<dbReference type="EMBL" id="FOWC01000014">
    <property type="protein sequence ID" value="SFQ53700.1"/>
    <property type="molecule type" value="Genomic_DNA"/>
</dbReference>
<evidence type="ECO:0000313" key="1">
    <source>
        <dbReference type="EMBL" id="SFQ53700.1"/>
    </source>
</evidence>
<evidence type="ECO:0000313" key="2">
    <source>
        <dbReference type="Proteomes" id="UP000199137"/>
    </source>
</evidence>
<gene>
    <name evidence="1" type="ORF">SAMN05421854_114166</name>
</gene>
<dbReference type="Proteomes" id="UP000199137">
    <property type="component" value="Unassembled WGS sequence"/>
</dbReference>
<sequence>MRRKPLHEVRDANLRRAITARARENDPSLHYESLVVQRGNSRQVIGFPPVECGPGAPATAAQWARALRLRPSGGKHAADVTYRGIIDGCEVVIYSSFEGIRLGKGKTAAGWLRAPRPESRNNFPVVVARRASLLDETHIIPMIQTPTGKHAAADSLRPSTGTRRPLDGCFRGDLLA</sequence>
<dbReference type="AlphaFoldDB" id="A0A1I5ZBB9"/>
<proteinExistence type="predicted"/>
<name>A0A1I5ZBB9_9PSEU</name>
<protein>
    <submittedName>
        <fullName evidence="1">Uncharacterized protein</fullName>
    </submittedName>
</protein>
<accession>A0A1I5ZBB9</accession>